<dbReference type="InterPro" id="IPR008554">
    <property type="entry name" value="Glutaredoxin-like"/>
</dbReference>
<organism evidence="2 3">
    <name type="scientific">Candida oxycetoniae</name>
    <dbReference type="NCBI Taxonomy" id="497107"/>
    <lineage>
        <taxon>Eukaryota</taxon>
        <taxon>Fungi</taxon>
        <taxon>Dikarya</taxon>
        <taxon>Ascomycota</taxon>
        <taxon>Saccharomycotina</taxon>
        <taxon>Pichiomycetes</taxon>
        <taxon>Debaryomycetaceae</taxon>
        <taxon>Candida/Lodderomyces clade</taxon>
        <taxon>Candida</taxon>
    </lineage>
</organism>
<dbReference type="EMBL" id="JAHUZD010000110">
    <property type="protein sequence ID" value="KAI3403956.1"/>
    <property type="molecule type" value="Genomic_DNA"/>
</dbReference>
<keyword evidence="1" id="KW-0813">Transport</keyword>
<evidence type="ECO:0000313" key="3">
    <source>
        <dbReference type="Proteomes" id="UP001202479"/>
    </source>
</evidence>
<protein>
    <recommendedName>
        <fullName evidence="1">Glutaredoxin-like protein</fullName>
    </recommendedName>
</protein>
<comment type="similarity">
    <text evidence="1">Belongs to the glutaredoxin family.</text>
</comment>
<proteinExistence type="inferred from homology"/>
<dbReference type="InterPro" id="IPR052565">
    <property type="entry name" value="Glutaredoxin-like_YDR286C"/>
</dbReference>
<gene>
    <name evidence="2" type="ORF">KGF56_003223</name>
</gene>
<name>A0AAI9SVP8_9ASCO</name>
<reference evidence="2" key="1">
    <citation type="journal article" date="2022" name="DNA Res.">
        <title>Genome analysis of five recently described species of the CUG-Ser clade uncovers Candida theae as a new hybrid lineage with pathogenic potential in the Candida parapsilosis species complex.</title>
        <authorList>
            <person name="Mixao V."/>
            <person name="Del Olmo V."/>
            <person name="Hegedusova E."/>
            <person name="Saus E."/>
            <person name="Pryszcz L."/>
            <person name="Cillingova A."/>
            <person name="Nosek J."/>
            <person name="Gabaldon T."/>
        </authorList>
    </citation>
    <scope>NUCLEOTIDE SEQUENCE</scope>
    <source>
        <strain evidence="2">CBS 10844</strain>
    </source>
</reference>
<evidence type="ECO:0000256" key="1">
    <source>
        <dbReference type="RuleBase" id="RU363082"/>
    </source>
</evidence>
<dbReference type="RefSeq" id="XP_049179701.1">
    <property type="nucleotide sequence ID" value="XM_049324534.1"/>
</dbReference>
<dbReference type="Proteomes" id="UP001202479">
    <property type="component" value="Unassembled WGS sequence"/>
</dbReference>
<dbReference type="AlphaFoldDB" id="A0AAI9SVP8"/>
<dbReference type="InterPro" id="IPR036249">
    <property type="entry name" value="Thioredoxin-like_sf"/>
</dbReference>
<dbReference type="Gene3D" id="3.40.30.10">
    <property type="entry name" value="Glutaredoxin"/>
    <property type="match status" value="1"/>
</dbReference>
<sequence length="112" mass="13114">MSLIRQFSRHLYASSCVRGPAAFSLTFFTKDNCKLCSDAKMVLEKSLKSPTLKNANFIIKNVDIQALENREWFDKYCYDVPVLHIEKPGAKLKKFMHYLHEDDIIRELRSEQ</sequence>
<keyword evidence="1" id="KW-0249">Electron transport</keyword>
<dbReference type="PANTHER" id="PTHR33558:SF1">
    <property type="entry name" value="GLUTAREDOXIN-LIKE PROTEIN C5ORF63 HOMOLOG"/>
    <property type="match status" value="1"/>
</dbReference>
<dbReference type="Pfam" id="PF05768">
    <property type="entry name" value="Glrx-like"/>
    <property type="match status" value="1"/>
</dbReference>
<accession>A0AAI9SVP8</accession>
<dbReference type="SUPFAM" id="SSF52833">
    <property type="entry name" value="Thioredoxin-like"/>
    <property type="match status" value="1"/>
</dbReference>
<comment type="caution">
    <text evidence="2">The sequence shown here is derived from an EMBL/GenBank/DDBJ whole genome shotgun (WGS) entry which is preliminary data.</text>
</comment>
<evidence type="ECO:0000313" key="2">
    <source>
        <dbReference type="EMBL" id="KAI3403956.1"/>
    </source>
</evidence>
<keyword evidence="3" id="KW-1185">Reference proteome</keyword>
<dbReference type="GeneID" id="73380840"/>
<dbReference type="PANTHER" id="PTHR33558">
    <property type="entry name" value="GLUTAREDOXIN-LIKE PROTEIN C5ORF63 HOMOLOG"/>
    <property type="match status" value="1"/>
</dbReference>